<dbReference type="Pfam" id="PF03358">
    <property type="entry name" value="FMN_red"/>
    <property type="match status" value="1"/>
</dbReference>
<evidence type="ECO:0000313" key="2">
    <source>
        <dbReference type="EMBL" id="EPX81636.1"/>
    </source>
</evidence>
<accession>S9QJN3</accession>
<keyword evidence="3" id="KW-1185">Reference proteome</keyword>
<evidence type="ECO:0000313" key="3">
    <source>
        <dbReference type="Proteomes" id="UP000015351"/>
    </source>
</evidence>
<dbReference type="OrthoDB" id="9812295at2"/>
<dbReference type="GO" id="GO:0005829">
    <property type="term" value="C:cytosol"/>
    <property type="evidence" value="ECO:0007669"/>
    <property type="project" value="TreeGrafter"/>
</dbReference>
<sequence length="181" mass="19306">MKVLAFAASNSGNSINKRLVTHASEVLIRDILPEATVEMLDIHDYEMPIYSPEREAEGGVPDLARKFYAKIGDSDALLISYAEHNGHYTAAWKNIFDWLSRINKEVFQGKPMVILSASPGKGGGASVMAAAKTSAGFFGADLKGSLSVGRFGETFDKEQGQLIAPDLVSGLSEALGGLKTG</sequence>
<comment type="caution">
    <text evidence="2">The sequence shown here is derived from an EMBL/GenBank/DDBJ whole genome shotgun (WGS) entry which is preliminary data.</text>
</comment>
<dbReference type="RefSeq" id="WP_021101135.1">
    <property type="nucleotide sequence ID" value="NZ_KE557310.1"/>
</dbReference>
<feature type="domain" description="NADPH-dependent FMN reductase-like" evidence="1">
    <location>
        <begin position="1"/>
        <end position="140"/>
    </location>
</feature>
<protein>
    <recommendedName>
        <fullName evidence="1">NADPH-dependent FMN reductase-like domain-containing protein</fullName>
    </recommendedName>
</protein>
<dbReference type="InterPro" id="IPR029039">
    <property type="entry name" value="Flavoprotein-like_sf"/>
</dbReference>
<proteinExistence type="predicted"/>
<gene>
    <name evidence="2" type="ORF">thalar_00192</name>
</gene>
<dbReference type="STRING" id="1123360.thalar_00192"/>
<evidence type="ECO:0000259" key="1">
    <source>
        <dbReference type="Pfam" id="PF03358"/>
    </source>
</evidence>
<name>S9QJN3_9RHOB</name>
<reference evidence="3" key="1">
    <citation type="journal article" date="2013" name="Stand. Genomic Sci.">
        <title>Genome sequence of the Litoreibacter arenae type strain (DSM 19593(T)), a member of the Roseobacter clade isolated from sea sand.</title>
        <authorList>
            <person name="Riedel T."/>
            <person name="Fiebig A."/>
            <person name="Petersen J."/>
            <person name="Gronow S."/>
            <person name="Kyrpides N.C."/>
            <person name="Goker M."/>
            <person name="Klenk H.P."/>
        </authorList>
    </citation>
    <scope>NUCLEOTIDE SEQUENCE [LARGE SCALE GENOMIC DNA]</scope>
    <source>
        <strain evidence="3">DSM 19593</strain>
    </source>
</reference>
<dbReference type="PATRIC" id="fig|1123360.3.peg.191"/>
<dbReference type="InterPro" id="IPR050712">
    <property type="entry name" value="NAD(P)H-dep_reductase"/>
</dbReference>
<dbReference type="EMBL" id="AONI01000005">
    <property type="protein sequence ID" value="EPX81636.1"/>
    <property type="molecule type" value="Genomic_DNA"/>
</dbReference>
<dbReference type="eggNOG" id="COG0431">
    <property type="taxonomic scope" value="Bacteria"/>
</dbReference>
<dbReference type="HOGENOM" id="CLU_055322_4_1_5"/>
<dbReference type="PANTHER" id="PTHR30543:SF21">
    <property type="entry name" value="NAD(P)H-DEPENDENT FMN REDUCTASE LOT6"/>
    <property type="match status" value="1"/>
</dbReference>
<dbReference type="PANTHER" id="PTHR30543">
    <property type="entry name" value="CHROMATE REDUCTASE"/>
    <property type="match status" value="1"/>
</dbReference>
<dbReference type="AlphaFoldDB" id="S9QJN3"/>
<dbReference type="GO" id="GO:0016491">
    <property type="term" value="F:oxidoreductase activity"/>
    <property type="evidence" value="ECO:0007669"/>
    <property type="project" value="InterPro"/>
</dbReference>
<dbReference type="InterPro" id="IPR005025">
    <property type="entry name" value="FMN_Rdtase-like_dom"/>
</dbReference>
<organism evidence="2 3">
    <name type="scientific">Litoreibacter arenae DSM 19593</name>
    <dbReference type="NCBI Taxonomy" id="1123360"/>
    <lineage>
        <taxon>Bacteria</taxon>
        <taxon>Pseudomonadati</taxon>
        <taxon>Pseudomonadota</taxon>
        <taxon>Alphaproteobacteria</taxon>
        <taxon>Rhodobacterales</taxon>
        <taxon>Roseobacteraceae</taxon>
        <taxon>Litoreibacter</taxon>
    </lineage>
</organism>
<dbReference type="SUPFAM" id="SSF52218">
    <property type="entry name" value="Flavoproteins"/>
    <property type="match status" value="1"/>
</dbReference>
<dbReference type="Gene3D" id="3.40.50.360">
    <property type="match status" value="1"/>
</dbReference>
<dbReference type="GO" id="GO:0010181">
    <property type="term" value="F:FMN binding"/>
    <property type="evidence" value="ECO:0007669"/>
    <property type="project" value="TreeGrafter"/>
</dbReference>
<dbReference type="Proteomes" id="UP000015351">
    <property type="component" value="Unassembled WGS sequence"/>
</dbReference>